<evidence type="ECO:0000259" key="11">
    <source>
        <dbReference type="PROSITE" id="PS00624"/>
    </source>
</evidence>
<dbReference type="Gene3D" id="3.30.560.10">
    <property type="entry name" value="Glucose Oxidase, domain 3"/>
    <property type="match status" value="1"/>
</dbReference>
<dbReference type="AlphaFoldDB" id="A0A9P6AXX5"/>
<organism evidence="12 13">
    <name type="scientific">Hydnum rufescens UP504</name>
    <dbReference type="NCBI Taxonomy" id="1448309"/>
    <lineage>
        <taxon>Eukaryota</taxon>
        <taxon>Fungi</taxon>
        <taxon>Dikarya</taxon>
        <taxon>Basidiomycota</taxon>
        <taxon>Agaricomycotina</taxon>
        <taxon>Agaricomycetes</taxon>
        <taxon>Cantharellales</taxon>
        <taxon>Hydnaceae</taxon>
        <taxon>Hydnum</taxon>
    </lineage>
</organism>
<evidence type="ECO:0000256" key="5">
    <source>
        <dbReference type="ARBA" id="ARBA00022827"/>
    </source>
</evidence>
<keyword evidence="6" id="KW-0560">Oxidoreductase</keyword>
<evidence type="ECO:0000256" key="8">
    <source>
        <dbReference type="RuleBase" id="RU003968"/>
    </source>
</evidence>
<dbReference type="PIRSF" id="PIRSF000137">
    <property type="entry name" value="Alcohol_oxidase"/>
    <property type="match status" value="1"/>
</dbReference>
<keyword evidence="5 7" id="KW-0274">FAD</keyword>
<feature type="domain" description="Glucose-methanol-choline oxidoreductase N-terminal" evidence="11">
    <location>
        <begin position="329"/>
        <end position="343"/>
    </location>
</feature>
<dbReference type="Proteomes" id="UP000886523">
    <property type="component" value="Unassembled WGS sequence"/>
</dbReference>
<dbReference type="Pfam" id="PF05199">
    <property type="entry name" value="GMC_oxred_C"/>
    <property type="match status" value="1"/>
</dbReference>
<dbReference type="Gene3D" id="3.50.50.60">
    <property type="entry name" value="FAD/NAD(P)-binding domain"/>
    <property type="match status" value="1"/>
</dbReference>
<dbReference type="GO" id="GO:0050660">
    <property type="term" value="F:flavin adenine dinucleotide binding"/>
    <property type="evidence" value="ECO:0007669"/>
    <property type="project" value="InterPro"/>
</dbReference>
<dbReference type="InterPro" id="IPR007867">
    <property type="entry name" value="GMC_OxRtase_C"/>
</dbReference>
<dbReference type="PANTHER" id="PTHR11552">
    <property type="entry name" value="GLUCOSE-METHANOL-CHOLINE GMC OXIDOREDUCTASE"/>
    <property type="match status" value="1"/>
</dbReference>
<dbReference type="PROSITE" id="PS00623">
    <property type="entry name" value="GMC_OXRED_1"/>
    <property type="match status" value="1"/>
</dbReference>
<evidence type="ECO:0000256" key="1">
    <source>
        <dbReference type="ARBA" id="ARBA00001974"/>
    </source>
</evidence>
<evidence type="ECO:0000256" key="4">
    <source>
        <dbReference type="ARBA" id="ARBA00022729"/>
    </source>
</evidence>
<dbReference type="InterPro" id="IPR027424">
    <property type="entry name" value="Glucose_Oxidase_domain_2"/>
</dbReference>
<dbReference type="SUPFAM" id="SSF54373">
    <property type="entry name" value="FAD-linked reductases, C-terminal domain"/>
    <property type="match status" value="1"/>
</dbReference>
<dbReference type="GO" id="GO:0016614">
    <property type="term" value="F:oxidoreductase activity, acting on CH-OH group of donors"/>
    <property type="evidence" value="ECO:0007669"/>
    <property type="project" value="InterPro"/>
</dbReference>
<accession>A0A9P6AXX5</accession>
<dbReference type="InterPro" id="IPR012132">
    <property type="entry name" value="GMC_OxRdtase"/>
</dbReference>
<feature type="binding site" evidence="7">
    <location>
        <position position="288"/>
    </location>
    <ligand>
        <name>FAD</name>
        <dbReference type="ChEBI" id="CHEBI:57692"/>
    </ligand>
</feature>
<gene>
    <name evidence="12" type="ORF">BS47DRAFT_1393040</name>
</gene>
<dbReference type="PROSITE" id="PS00624">
    <property type="entry name" value="GMC_OXRED_2"/>
    <property type="match status" value="1"/>
</dbReference>
<proteinExistence type="inferred from homology"/>
<dbReference type="SUPFAM" id="SSF51905">
    <property type="entry name" value="FAD/NAD(P)-binding domain"/>
    <property type="match status" value="1"/>
</dbReference>
<keyword evidence="4 9" id="KW-0732">Signal</keyword>
<evidence type="ECO:0000256" key="3">
    <source>
        <dbReference type="ARBA" id="ARBA00022630"/>
    </source>
</evidence>
<comment type="caution">
    <text evidence="12">The sequence shown here is derived from an EMBL/GenBank/DDBJ whole genome shotgun (WGS) entry which is preliminary data.</text>
</comment>
<keyword evidence="13" id="KW-1185">Reference proteome</keyword>
<keyword evidence="3 8" id="KW-0285">Flavoprotein</keyword>
<dbReference type="Pfam" id="PF00732">
    <property type="entry name" value="GMC_oxred_N"/>
    <property type="match status" value="1"/>
</dbReference>
<evidence type="ECO:0000256" key="2">
    <source>
        <dbReference type="ARBA" id="ARBA00010790"/>
    </source>
</evidence>
<comment type="cofactor">
    <cofactor evidence="1 7">
        <name>FAD</name>
        <dbReference type="ChEBI" id="CHEBI:57692"/>
    </cofactor>
</comment>
<dbReference type="InterPro" id="IPR036188">
    <property type="entry name" value="FAD/NAD-bd_sf"/>
</dbReference>
<evidence type="ECO:0000313" key="12">
    <source>
        <dbReference type="EMBL" id="KAF9513839.1"/>
    </source>
</evidence>
<evidence type="ECO:0000259" key="10">
    <source>
        <dbReference type="PROSITE" id="PS00623"/>
    </source>
</evidence>
<evidence type="ECO:0000256" key="7">
    <source>
        <dbReference type="PIRSR" id="PIRSR000137-2"/>
    </source>
</evidence>
<evidence type="ECO:0000256" key="9">
    <source>
        <dbReference type="SAM" id="SignalP"/>
    </source>
</evidence>
<feature type="chain" id="PRO_5040450263" evidence="9">
    <location>
        <begin position="24"/>
        <end position="612"/>
    </location>
</feature>
<evidence type="ECO:0000313" key="13">
    <source>
        <dbReference type="Proteomes" id="UP000886523"/>
    </source>
</evidence>
<dbReference type="InterPro" id="IPR000172">
    <property type="entry name" value="GMC_OxRdtase_N"/>
</dbReference>
<dbReference type="PANTHER" id="PTHR11552:SF201">
    <property type="entry name" value="GLUCOSE-METHANOL-CHOLINE OXIDOREDUCTASE N-TERMINAL DOMAIN-CONTAINING PROTEIN"/>
    <property type="match status" value="1"/>
</dbReference>
<name>A0A9P6AXX5_9AGAM</name>
<feature type="domain" description="Glucose-methanol-choline oxidoreductase N-terminal" evidence="10">
    <location>
        <begin position="107"/>
        <end position="130"/>
    </location>
</feature>
<dbReference type="Gene3D" id="4.10.450.10">
    <property type="entry name" value="Glucose Oxidase, domain 2"/>
    <property type="match status" value="1"/>
</dbReference>
<sequence length="612" mass="64853">MFATLVVGFSLGLGLQTLPFVNGAVITDPLLASNKTFDYIVVGGGLAGLTVAGRLSESASITVLVIEAGSDNRQDPRVYDIYRYGQAFQSELDWSYPTDQKKSIRAGKTLGGSSSINGAAWTRGLKQQYDSWIQLLDPADAGSGWDWNGMFSYMKKVSSPLLSPSFLTSSASLMNLAQAEAFSAPNSGQKAKGANSIAAYHGTVGPVQVTFPDLMYGGPQQPAFASAMVKLGLKKYKDLNGGTPNCVSFTPNSINPHDQDHRSSSATAYLSPVESTRTGWTTLVGQQVTKILFSPSTILPRVATGVQFGTASGQRYTAHARKEVILAAGSIGSPALLQLSGIGDATALSKLGIPSIIDLKTVGKNLQEQTLNSVGAGGTNFNFGGSGPSDVIAYPNIYELFGSNAATVVASIQNSLSSWASSQAGSALSAAALQTIYKVQANAIINDKAPVAEMFYNNGSPAKIGLLIWQLLPFSRGTVSIISSNPFTKPQTNVNYFSVDFDLTVQVGVARMARRVFQTAPLSTLSTGETIPGFKNVPDSAVHGSDADWRKWIRSHFFPEVSASWILKLLVYDTKNVRVVDASVMPLQVSAHLSSSLYGIAEKAADIIKSAQ</sequence>
<dbReference type="OrthoDB" id="269227at2759"/>
<feature type="signal peptide" evidence="9">
    <location>
        <begin position="1"/>
        <end position="23"/>
    </location>
</feature>
<comment type="similarity">
    <text evidence="2 8">Belongs to the GMC oxidoreductase family.</text>
</comment>
<evidence type="ECO:0000256" key="6">
    <source>
        <dbReference type="ARBA" id="ARBA00023002"/>
    </source>
</evidence>
<reference evidence="12" key="1">
    <citation type="journal article" date="2020" name="Nat. Commun.">
        <title>Large-scale genome sequencing of mycorrhizal fungi provides insights into the early evolution of symbiotic traits.</title>
        <authorList>
            <person name="Miyauchi S."/>
            <person name="Kiss E."/>
            <person name="Kuo A."/>
            <person name="Drula E."/>
            <person name="Kohler A."/>
            <person name="Sanchez-Garcia M."/>
            <person name="Morin E."/>
            <person name="Andreopoulos B."/>
            <person name="Barry K.W."/>
            <person name="Bonito G."/>
            <person name="Buee M."/>
            <person name="Carver A."/>
            <person name="Chen C."/>
            <person name="Cichocki N."/>
            <person name="Clum A."/>
            <person name="Culley D."/>
            <person name="Crous P.W."/>
            <person name="Fauchery L."/>
            <person name="Girlanda M."/>
            <person name="Hayes R.D."/>
            <person name="Keri Z."/>
            <person name="LaButti K."/>
            <person name="Lipzen A."/>
            <person name="Lombard V."/>
            <person name="Magnuson J."/>
            <person name="Maillard F."/>
            <person name="Murat C."/>
            <person name="Nolan M."/>
            <person name="Ohm R.A."/>
            <person name="Pangilinan J."/>
            <person name="Pereira M.F."/>
            <person name="Perotto S."/>
            <person name="Peter M."/>
            <person name="Pfister S."/>
            <person name="Riley R."/>
            <person name="Sitrit Y."/>
            <person name="Stielow J.B."/>
            <person name="Szollosi G."/>
            <person name="Zifcakova L."/>
            <person name="Stursova M."/>
            <person name="Spatafora J.W."/>
            <person name="Tedersoo L."/>
            <person name="Vaario L.M."/>
            <person name="Yamada A."/>
            <person name="Yan M."/>
            <person name="Wang P."/>
            <person name="Xu J."/>
            <person name="Bruns T."/>
            <person name="Baldrian P."/>
            <person name="Vilgalys R."/>
            <person name="Dunand C."/>
            <person name="Henrissat B."/>
            <person name="Grigoriev I.V."/>
            <person name="Hibbett D."/>
            <person name="Nagy L.G."/>
            <person name="Martin F.M."/>
        </authorList>
    </citation>
    <scope>NUCLEOTIDE SEQUENCE</scope>
    <source>
        <strain evidence="12">UP504</strain>
    </source>
</reference>
<dbReference type="EMBL" id="MU128968">
    <property type="protein sequence ID" value="KAF9513839.1"/>
    <property type="molecule type" value="Genomic_DNA"/>
</dbReference>
<protein>
    <submittedName>
        <fullName evidence="12">GMC oxidoreductase</fullName>
    </submittedName>
</protein>